<evidence type="ECO:0000256" key="9">
    <source>
        <dbReference type="RuleBase" id="RU369031"/>
    </source>
</evidence>
<dbReference type="GO" id="GO:0005634">
    <property type="term" value="C:nucleus"/>
    <property type="evidence" value="ECO:0007669"/>
    <property type="project" value="UniProtKB-SubCell"/>
</dbReference>
<comment type="catalytic activity">
    <reaction evidence="8 9">
        <text>O-phospho-L-threonyl-[protein] + H2O = L-threonyl-[protein] + phosphate</text>
        <dbReference type="Rhea" id="RHEA:47004"/>
        <dbReference type="Rhea" id="RHEA-COMP:11060"/>
        <dbReference type="Rhea" id="RHEA-COMP:11605"/>
        <dbReference type="ChEBI" id="CHEBI:15377"/>
        <dbReference type="ChEBI" id="CHEBI:30013"/>
        <dbReference type="ChEBI" id="CHEBI:43474"/>
        <dbReference type="ChEBI" id="CHEBI:61977"/>
        <dbReference type="EC" id="3.1.3.16"/>
    </reaction>
</comment>
<dbReference type="EMBL" id="JAIZAY010000021">
    <property type="protein sequence ID" value="KAJ8021389.1"/>
    <property type="molecule type" value="Genomic_DNA"/>
</dbReference>
<evidence type="ECO:0000256" key="4">
    <source>
        <dbReference type="ARBA" id="ARBA00022801"/>
    </source>
</evidence>
<dbReference type="AlphaFoldDB" id="A0A9Q0YIW0"/>
<dbReference type="Gene3D" id="3.40.50.2300">
    <property type="match status" value="2"/>
</dbReference>
<dbReference type="EC" id="3.1.3.16" evidence="9"/>
<evidence type="ECO:0000256" key="2">
    <source>
        <dbReference type="ARBA" id="ARBA00008978"/>
    </source>
</evidence>
<comment type="catalytic activity">
    <reaction evidence="7 9">
        <text>O-phospho-L-seryl-[protein] + H2O = L-seryl-[protein] + phosphate</text>
        <dbReference type="Rhea" id="RHEA:20629"/>
        <dbReference type="Rhea" id="RHEA-COMP:9863"/>
        <dbReference type="Rhea" id="RHEA-COMP:11604"/>
        <dbReference type="ChEBI" id="CHEBI:15377"/>
        <dbReference type="ChEBI" id="CHEBI:29999"/>
        <dbReference type="ChEBI" id="CHEBI:43474"/>
        <dbReference type="ChEBI" id="CHEBI:83421"/>
        <dbReference type="EC" id="3.1.3.16"/>
    </reaction>
</comment>
<keyword evidence="11" id="KW-1185">Reference proteome</keyword>
<evidence type="ECO:0000256" key="5">
    <source>
        <dbReference type="ARBA" id="ARBA00022912"/>
    </source>
</evidence>
<comment type="subcellular location">
    <subcellularLocation>
        <location evidence="1 9">Nucleus</location>
    </subcellularLocation>
</comment>
<gene>
    <name evidence="10" type="ORF">HOLleu_38567</name>
</gene>
<comment type="similarity">
    <text evidence="2 9">Belongs to the SSU72 phosphatase family.</text>
</comment>
<evidence type="ECO:0000313" key="10">
    <source>
        <dbReference type="EMBL" id="KAJ8021389.1"/>
    </source>
</evidence>
<accession>A0A9Q0YIW0</accession>
<dbReference type="InterPro" id="IPR006811">
    <property type="entry name" value="RNA_pol_II_suA"/>
</dbReference>
<keyword evidence="6 9" id="KW-0539">Nucleus</keyword>
<comment type="function">
    <text evidence="9">Protein phosphatase that catalyzes the dephosphorylation of the C-terminal domain of RNA polymerase II. Plays a role in RNA processing and termination.</text>
</comment>
<dbReference type="Proteomes" id="UP001152320">
    <property type="component" value="Chromosome 21"/>
</dbReference>
<name>A0A9Q0YIW0_HOLLE</name>
<dbReference type="Pfam" id="PF04722">
    <property type="entry name" value="Ssu72"/>
    <property type="match status" value="1"/>
</dbReference>
<evidence type="ECO:0000256" key="6">
    <source>
        <dbReference type="ARBA" id="ARBA00023242"/>
    </source>
</evidence>
<reference evidence="10" key="1">
    <citation type="submission" date="2021-10" db="EMBL/GenBank/DDBJ databases">
        <title>Tropical sea cucumber genome reveals ecological adaptation and Cuvierian tubules defense mechanism.</title>
        <authorList>
            <person name="Chen T."/>
        </authorList>
    </citation>
    <scope>NUCLEOTIDE SEQUENCE</scope>
    <source>
        <strain evidence="10">Nanhai2018</strain>
        <tissue evidence="10">Muscle</tissue>
    </source>
</reference>
<dbReference type="GO" id="GO:0031124">
    <property type="term" value="P:mRNA 3'-end processing"/>
    <property type="evidence" value="ECO:0007669"/>
    <property type="project" value="UniProtKB-ARBA"/>
</dbReference>
<proteinExistence type="inferred from homology"/>
<evidence type="ECO:0000256" key="8">
    <source>
        <dbReference type="ARBA" id="ARBA00048336"/>
    </source>
</evidence>
<organism evidence="10 11">
    <name type="scientific">Holothuria leucospilota</name>
    <name type="common">Black long sea cucumber</name>
    <name type="synonym">Mertensiothuria leucospilota</name>
    <dbReference type="NCBI Taxonomy" id="206669"/>
    <lineage>
        <taxon>Eukaryota</taxon>
        <taxon>Metazoa</taxon>
        <taxon>Echinodermata</taxon>
        <taxon>Eleutherozoa</taxon>
        <taxon>Echinozoa</taxon>
        <taxon>Holothuroidea</taxon>
        <taxon>Aspidochirotacea</taxon>
        <taxon>Aspidochirotida</taxon>
        <taxon>Holothuriidae</taxon>
        <taxon>Holothuria</taxon>
    </lineage>
</organism>
<comment type="caution">
    <text evidence="10">The sequence shown here is derived from an EMBL/GenBank/DDBJ whole genome shotgun (WGS) entry which is preliminary data.</text>
</comment>
<evidence type="ECO:0000256" key="3">
    <source>
        <dbReference type="ARBA" id="ARBA00022664"/>
    </source>
</evidence>
<evidence type="ECO:0000313" key="11">
    <source>
        <dbReference type="Proteomes" id="UP001152320"/>
    </source>
</evidence>
<evidence type="ECO:0000256" key="1">
    <source>
        <dbReference type="ARBA" id="ARBA00004123"/>
    </source>
</evidence>
<sequence>MSLRIAVVCSSNQNRSMEAHAILSKKGFNVKSFGTGANVKLPGSAPDKPNIYDFSTTYEQMYQDLCKKDKHLEIIRYTQNGILHMLDRNRRIKSKPERFQDCKDDFDIVITVEERVYDQVVEGHYVNLLARGDLSSSVVIFSTDLEKRGQTSMSSVHVINMEVKDNHDEATLGAFLICELCQMLQGTDDLENDIDELIQDFEAKADRDVLHTVAFY</sequence>
<keyword evidence="4 9" id="KW-0378">Hydrolase</keyword>
<dbReference type="PANTHER" id="PTHR20383">
    <property type="entry name" value="RNA POLYMERASE II SUBUNIT A C-TERMINAL DOMAIN PHOSPHATASE"/>
    <property type="match status" value="1"/>
</dbReference>
<evidence type="ECO:0000256" key="7">
    <source>
        <dbReference type="ARBA" id="ARBA00047761"/>
    </source>
</evidence>
<dbReference type="GO" id="GO:0008420">
    <property type="term" value="F:RNA polymerase II CTD heptapeptide repeat phosphatase activity"/>
    <property type="evidence" value="ECO:0007669"/>
    <property type="project" value="UniProtKB-ARBA"/>
</dbReference>
<dbReference type="FunFam" id="3.40.50.2300:FF:000039">
    <property type="entry name" value="RNA polymerase II subunit A C-terminal domain phosphatase"/>
    <property type="match status" value="1"/>
</dbReference>
<keyword evidence="3 9" id="KW-0507">mRNA processing</keyword>
<keyword evidence="5 9" id="KW-0904">Protein phosphatase</keyword>
<protein>
    <recommendedName>
        <fullName evidence="9">RNA polymerase II subunit A C-terminal domain phosphatase SSU72</fullName>
        <shortName evidence="9">CTD phosphatase SSU72</shortName>
        <ecNumber evidence="9">3.1.3.16</ecNumber>
    </recommendedName>
</protein>
<dbReference type="OrthoDB" id="57957at2759"/>